<gene>
    <name evidence="9" type="ORF">J2Z20_000956</name>
</gene>
<evidence type="ECO:0000256" key="2">
    <source>
        <dbReference type="ARBA" id="ARBA00010145"/>
    </source>
</evidence>
<evidence type="ECO:0000256" key="6">
    <source>
        <dbReference type="ARBA" id="ARBA00022989"/>
    </source>
</evidence>
<comment type="subcellular location">
    <subcellularLocation>
        <location evidence="1">Cell membrane</location>
        <topology evidence="1">Multi-pass membrane protein</topology>
    </subcellularLocation>
</comment>
<comment type="similarity">
    <text evidence="2">Belongs to the auxin efflux carrier (TC 2.A.69) family.</text>
</comment>
<keyword evidence="10" id="KW-1185">Reference proteome</keyword>
<evidence type="ECO:0000313" key="10">
    <source>
        <dbReference type="Proteomes" id="UP001519273"/>
    </source>
</evidence>
<comment type="caution">
    <text evidence="9">The sequence shown here is derived from an EMBL/GenBank/DDBJ whole genome shotgun (WGS) entry which is preliminary data.</text>
</comment>
<keyword evidence="6 8" id="KW-1133">Transmembrane helix</keyword>
<evidence type="ECO:0000256" key="8">
    <source>
        <dbReference type="SAM" id="Phobius"/>
    </source>
</evidence>
<dbReference type="InterPro" id="IPR038770">
    <property type="entry name" value="Na+/solute_symporter_sf"/>
</dbReference>
<name>A0ABS4H0R0_9BACL</name>
<evidence type="ECO:0000313" key="9">
    <source>
        <dbReference type="EMBL" id="MBP1936095.1"/>
    </source>
</evidence>
<keyword evidence="3" id="KW-0813">Transport</keyword>
<accession>A0ABS4H0R0</accession>
<dbReference type="PANTHER" id="PTHR36838:SF1">
    <property type="entry name" value="SLR1864 PROTEIN"/>
    <property type="match status" value="1"/>
</dbReference>
<feature type="transmembrane region" description="Helical" evidence="8">
    <location>
        <begin position="60"/>
        <end position="80"/>
    </location>
</feature>
<keyword evidence="4" id="KW-1003">Cell membrane</keyword>
<evidence type="ECO:0000256" key="5">
    <source>
        <dbReference type="ARBA" id="ARBA00022692"/>
    </source>
</evidence>
<keyword evidence="5 8" id="KW-0812">Transmembrane</keyword>
<feature type="transmembrane region" description="Helical" evidence="8">
    <location>
        <begin position="167"/>
        <end position="187"/>
    </location>
</feature>
<dbReference type="InterPro" id="IPR004776">
    <property type="entry name" value="Mem_transp_PIN-like"/>
</dbReference>
<keyword evidence="7 8" id="KW-0472">Membrane</keyword>
<feature type="transmembrane region" description="Helical" evidence="8">
    <location>
        <begin position="6"/>
        <end position="24"/>
    </location>
</feature>
<evidence type="ECO:0000256" key="3">
    <source>
        <dbReference type="ARBA" id="ARBA00022448"/>
    </source>
</evidence>
<dbReference type="Pfam" id="PF03547">
    <property type="entry name" value="Mem_trans"/>
    <property type="match status" value="1"/>
</dbReference>
<dbReference type="RefSeq" id="WP_209845871.1">
    <property type="nucleotide sequence ID" value="NZ_CBCRVE010000002.1"/>
</dbReference>
<dbReference type="Gene3D" id="1.20.1530.20">
    <property type="match status" value="1"/>
</dbReference>
<protein>
    <submittedName>
        <fullName evidence="9">Permease</fullName>
    </submittedName>
</protein>
<feature type="transmembrane region" description="Helical" evidence="8">
    <location>
        <begin position="199"/>
        <end position="217"/>
    </location>
</feature>
<evidence type="ECO:0000256" key="1">
    <source>
        <dbReference type="ARBA" id="ARBA00004651"/>
    </source>
</evidence>
<organism evidence="9 10">
    <name type="scientific">Paenibacillus sediminis</name>
    <dbReference type="NCBI Taxonomy" id="664909"/>
    <lineage>
        <taxon>Bacteria</taxon>
        <taxon>Bacillati</taxon>
        <taxon>Bacillota</taxon>
        <taxon>Bacilli</taxon>
        <taxon>Bacillales</taxon>
        <taxon>Paenibacillaceae</taxon>
        <taxon>Paenibacillus</taxon>
    </lineage>
</organism>
<evidence type="ECO:0000256" key="4">
    <source>
        <dbReference type="ARBA" id="ARBA00022475"/>
    </source>
</evidence>
<feature type="transmembrane region" description="Helical" evidence="8">
    <location>
        <begin position="126"/>
        <end position="146"/>
    </location>
</feature>
<sequence length="309" mass="34160">MDVLFLIVVDIILPVFWLVGVGAFLHRKFKFDINTLSKLTTYCLMPAVTFLNIYESKLQWDLLLIIVGYLMLLSLTLIIISTGISKLVKFDRKLSSIFKNSVVLSNSGNFGLPVSQLIFHNNPLGISVQIVVTIFQNLLTYTYGLLNSVSVHHNKGWKIVLEFLKIPTLYAVLLGFIFNSLTIKIPLFIKNPLDNVSNAFLAIALLTLGAQSAYLKINRIPLILSLSVIGRLIISPLISLIIITCLGIEGTVAQALLIASSFPTSRNTALFALEYNNHPEYAAQTVLVSTILSSITVTIVVYMAKILFG</sequence>
<dbReference type="EMBL" id="JAGGKP010000001">
    <property type="protein sequence ID" value="MBP1936095.1"/>
    <property type="molecule type" value="Genomic_DNA"/>
</dbReference>
<evidence type="ECO:0000256" key="7">
    <source>
        <dbReference type="ARBA" id="ARBA00023136"/>
    </source>
</evidence>
<reference evidence="9 10" key="1">
    <citation type="submission" date="2021-03" db="EMBL/GenBank/DDBJ databases">
        <title>Genomic Encyclopedia of Type Strains, Phase IV (KMG-IV): sequencing the most valuable type-strain genomes for metagenomic binning, comparative biology and taxonomic classification.</title>
        <authorList>
            <person name="Goeker M."/>
        </authorList>
    </citation>
    <scope>NUCLEOTIDE SEQUENCE [LARGE SCALE GENOMIC DNA]</scope>
    <source>
        <strain evidence="9 10">DSM 23491</strain>
    </source>
</reference>
<dbReference type="PANTHER" id="PTHR36838">
    <property type="entry name" value="AUXIN EFFLUX CARRIER FAMILY PROTEIN"/>
    <property type="match status" value="1"/>
</dbReference>
<dbReference type="Proteomes" id="UP001519273">
    <property type="component" value="Unassembled WGS sequence"/>
</dbReference>
<proteinExistence type="inferred from homology"/>
<feature type="transmembrane region" description="Helical" evidence="8">
    <location>
        <begin position="282"/>
        <end position="304"/>
    </location>
</feature>